<gene>
    <name evidence="1" type="ORF">COT97_05105</name>
</gene>
<accession>A0A2H0V3S3</accession>
<reference evidence="2" key="1">
    <citation type="submission" date="2017-09" db="EMBL/GenBank/DDBJ databases">
        <title>Depth-based differentiation of microbial function through sediment-hosted aquifers and enrichment of novel symbionts in the deep terrestrial subsurface.</title>
        <authorList>
            <person name="Probst A.J."/>
            <person name="Ladd B."/>
            <person name="Jarett J.K."/>
            <person name="Geller-Mcgrath D.E."/>
            <person name="Sieber C.M.K."/>
            <person name="Emerson J.B."/>
            <person name="Anantharaman K."/>
            <person name="Thomas B.C."/>
            <person name="Malmstrom R."/>
            <person name="Stieglmeier M."/>
            <person name="Klingl A."/>
            <person name="Woyke T."/>
            <person name="Ryan C.M."/>
            <person name="Banfield J.F."/>
        </authorList>
    </citation>
    <scope>NUCLEOTIDE SEQUENCE [LARGE SCALE GENOMIC DNA]</scope>
</reference>
<proteinExistence type="predicted"/>
<organism evidence="1 2">
    <name type="scientific">Candidatus Falkowbacteria bacterium CG10_big_fil_rev_8_21_14_0_10_39_11</name>
    <dbReference type="NCBI Taxonomy" id="1974565"/>
    <lineage>
        <taxon>Bacteria</taxon>
        <taxon>Candidatus Falkowiibacteriota</taxon>
    </lineage>
</organism>
<name>A0A2H0V3S3_9BACT</name>
<dbReference type="EMBL" id="PFAP01000041">
    <property type="protein sequence ID" value="PIR93715.1"/>
    <property type="molecule type" value="Genomic_DNA"/>
</dbReference>
<evidence type="ECO:0000313" key="1">
    <source>
        <dbReference type="EMBL" id="PIR93715.1"/>
    </source>
</evidence>
<dbReference type="SUPFAM" id="SSF46785">
    <property type="entry name" value="Winged helix' DNA-binding domain"/>
    <property type="match status" value="1"/>
</dbReference>
<protein>
    <submittedName>
        <fullName evidence="1">Uncharacterized protein</fullName>
    </submittedName>
</protein>
<dbReference type="InterPro" id="IPR036390">
    <property type="entry name" value="WH_DNA-bd_sf"/>
</dbReference>
<dbReference type="AlphaFoldDB" id="A0A2H0V3S3"/>
<comment type="caution">
    <text evidence="1">The sequence shown here is derived from an EMBL/GenBank/DDBJ whole genome shotgun (WGS) entry which is preliminary data.</text>
</comment>
<sequence>MTANVCLTRSFSPQINTDEIQLFWMHLKDLLLGRKHFTFAELQRLTVSHGGVERYFGFNSLLQVNFKLGMLVAGGFLRVENDQGSDIYHVVKLSEVGEKNIRVNEGKADKKRLPPFLLEFAQKLHTLTAGEKFNFLQLTYEKKPIKRYLGYSIRTCRQYINLLKQRGVLDIDIYGWRDGHTYKWLRVFDLIADVSRVDESQIPNGDVMATESSLYSRVQAIMAGVKVDATVELHRPEVPQSQEVEIVSPKVCDQESSRALKRYFDKLFSWIGHGEFKKTDLDQMAEKTGKCFGVALTTAKLYVGRLVSSKFILARKSGYKNEKIYRLNLVRKVKVEEQIVCVEQKTLVDFLNGDRYDFVVRVLFQHVSGKSFRTNQVTLMWMESIGLEYHNFYNYLTRMVSDGYLVKTSNRFGRSRYIYCWTVNVKTLDLVLPEDYKNISDLIQDDSIDTSDIGVSAHFVETLWAVSRSGYIFSFEWLKSNGNGLEKRFGLKEGSIRGYVHKLVEFEYLVSERDGHDGKTAYYRWTDKVQEFDWKLPDNPWAMVRPEEVEDEISAEEAGIFTADEERQIEWLKARFADRSVVRRVSSGMFTMIEGDHDRKYFGAKLVELDVFTDHDGKGSLGKVYGVKVENLMKL</sequence>
<evidence type="ECO:0000313" key="2">
    <source>
        <dbReference type="Proteomes" id="UP000229901"/>
    </source>
</evidence>
<dbReference type="Proteomes" id="UP000229901">
    <property type="component" value="Unassembled WGS sequence"/>
</dbReference>